<dbReference type="SUPFAM" id="SSF47323">
    <property type="entry name" value="Anticodon-binding domain of a subclass of class I aminoacyl-tRNA synthetases"/>
    <property type="match status" value="4"/>
</dbReference>
<reference evidence="3" key="1">
    <citation type="submission" date="2021-01" db="EMBL/GenBank/DDBJ databases">
        <authorList>
            <person name="Corre E."/>
            <person name="Pelletier E."/>
            <person name="Niang G."/>
            <person name="Scheremetjew M."/>
            <person name="Finn R."/>
            <person name="Kale V."/>
            <person name="Holt S."/>
            <person name="Cochrane G."/>
            <person name="Meng A."/>
            <person name="Brown T."/>
            <person name="Cohen L."/>
        </authorList>
    </citation>
    <scope>NUCLEOTIDE SEQUENCE</scope>
    <source>
        <strain evidence="3">UNC1205</strain>
    </source>
</reference>
<dbReference type="InterPro" id="IPR036361">
    <property type="entry name" value="SAP_dom_sf"/>
</dbReference>
<dbReference type="GO" id="GO:0005524">
    <property type="term" value="F:ATP binding"/>
    <property type="evidence" value="ECO:0007669"/>
    <property type="project" value="InterPro"/>
</dbReference>
<dbReference type="SMART" id="SM00513">
    <property type="entry name" value="SAP"/>
    <property type="match status" value="1"/>
</dbReference>
<name>A0A7S0UJN9_9STRA</name>
<feature type="domain" description="SAP" evidence="2">
    <location>
        <begin position="421"/>
        <end position="454"/>
    </location>
</feature>
<dbReference type="EMBL" id="HBFL01001690">
    <property type="protein sequence ID" value="CAD8761176.1"/>
    <property type="molecule type" value="Transcribed_RNA"/>
</dbReference>
<dbReference type="GO" id="GO:0006418">
    <property type="term" value="P:tRNA aminoacylation for protein translation"/>
    <property type="evidence" value="ECO:0007669"/>
    <property type="project" value="InterPro"/>
</dbReference>
<proteinExistence type="predicted"/>
<dbReference type="GO" id="GO:0004812">
    <property type="term" value="F:aminoacyl-tRNA ligase activity"/>
    <property type="evidence" value="ECO:0007669"/>
    <property type="project" value="InterPro"/>
</dbReference>
<dbReference type="SUPFAM" id="SSF68906">
    <property type="entry name" value="SAP domain"/>
    <property type="match status" value="1"/>
</dbReference>
<evidence type="ECO:0000256" key="1">
    <source>
        <dbReference type="SAM" id="MobiDB-lite"/>
    </source>
</evidence>
<accession>A0A7S0UJN9</accession>
<dbReference type="AlphaFoldDB" id="A0A7S0UJN9"/>
<dbReference type="Pfam" id="PF02037">
    <property type="entry name" value="SAP"/>
    <property type="match status" value="1"/>
</dbReference>
<protein>
    <recommendedName>
        <fullName evidence="2">SAP domain-containing protein</fullName>
    </recommendedName>
</protein>
<dbReference type="InterPro" id="IPR009080">
    <property type="entry name" value="tRNAsynth_Ia_anticodon-bd"/>
</dbReference>
<dbReference type="Gene3D" id="1.10.720.30">
    <property type="entry name" value="SAP domain"/>
    <property type="match status" value="1"/>
</dbReference>
<feature type="region of interest" description="Disordered" evidence="1">
    <location>
        <begin position="47"/>
        <end position="69"/>
    </location>
</feature>
<dbReference type="Gene3D" id="1.20.120.1910">
    <property type="entry name" value="Cysteine-tRNA ligase, C-terminal anti-codon recognition domain"/>
    <property type="match status" value="4"/>
</dbReference>
<dbReference type="InterPro" id="IPR003034">
    <property type="entry name" value="SAP_dom"/>
</dbReference>
<feature type="region of interest" description="Disordered" evidence="1">
    <location>
        <begin position="358"/>
        <end position="421"/>
    </location>
</feature>
<evidence type="ECO:0000259" key="2">
    <source>
        <dbReference type="PROSITE" id="PS50800"/>
    </source>
</evidence>
<organism evidence="3">
    <name type="scientific">Pseudo-nitzschia delicatissima</name>
    <dbReference type="NCBI Taxonomy" id="44447"/>
    <lineage>
        <taxon>Eukaryota</taxon>
        <taxon>Sar</taxon>
        <taxon>Stramenopiles</taxon>
        <taxon>Ochrophyta</taxon>
        <taxon>Bacillariophyta</taxon>
        <taxon>Bacillariophyceae</taxon>
        <taxon>Bacillariophycidae</taxon>
        <taxon>Bacillariales</taxon>
        <taxon>Bacillariaceae</taxon>
        <taxon>Pseudo-nitzschia</taxon>
    </lineage>
</organism>
<dbReference type="PROSITE" id="PS50800">
    <property type="entry name" value="SAP"/>
    <property type="match status" value="1"/>
</dbReference>
<feature type="compositionally biased region" description="Acidic residues" evidence="1">
    <location>
        <begin position="371"/>
        <end position="419"/>
    </location>
</feature>
<gene>
    <name evidence="3" type="ORF">PDEL1432_LOCUS1216</name>
</gene>
<evidence type="ECO:0000313" key="3">
    <source>
        <dbReference type="EMBL" id="CAD8761176.1"/>
    </source>
</evidence>
<sequence length="454" mass="51828">MIAERLMAKLSRDFGTADSIQVDLVARGVFVHDGIKEFRTDGVAYGDFSERRGNPRGNPGATRGSRNDTFSYRKSSYSVDSDDIDDEIIDKLVAERSNCKMMRDFDKADAIREGLRTRYNVLIDDRLKMWSVDGDFGEEHNARRELSHQFSTRGYVKSQSSIPLSEDDEAHVQEQIDERSAAKSDRDFETADAIREDLLQQYDVSINDKMKLWSVGGAFEETGGNTRAARGVYTRRGGGNISEDTVQEIQDLLMERYQHKKTRDFESADAIRDQLMNNYDVKVDDRSSEWRIDTNEYFPTSTGNLAEDTIAEINQKLAERFQCKRDRDYDTADAIRDELRQNYGVVVDDRTKEWSVETIEEPQYSEPVKSEEEDDFFKDLDAALDGDDEDTSEEGVTMEDDDEEEESDDEDDGVSLTEEELSKLTIPVLKEKLRDVGLPVSGKKSELIARLLTN</sequence>